<keyword evidence="2" id="KW-1185">Reference proteome</keyword>
<organism evidence="1 2">
    <name type="scientific">Pleurotus cornucopiae</name>
    <name type="common">Cornucopia mushroom</name>
    <dbReference type="NCBI Taxonomy" id="5321"/>
    <lineage>
        <taxon>Eukaryota</taxon>
        <taxon>Fungi</taxon>
        <taxon>Dikarya</taxon>
        <taxon>Basidiomycota</taxon>
        <taxon>Agaricomycotina</taxon>
        <taxon>Agaricomycetes</taxon>
        <taxon>Agaricomycetidae</taxon>
        <taxon>Agaricales</taxon>
        <taxon>Pleurotineae</taxon>
        <taxon>Pleurotaceae</taxon>
        <taxon>Pleurotus</taxon>
    </lineage>
</organism>
<reference evidence="1 2" key="1">
    <citation type="journal article" date="2021" name="Appl. Environ. Microbiol.">
        <title>Genetic linkage and physical mapping for an oyster mushroom Pleurotus cornucopiae and QTL analysis for the trait cap color.</title>
        <authorList>
            <person name="Zhang Y."/>
            <person name="Gao W."/>
            <person name="Sonnenberg A."/>
            <person name="Chen Q."/>
            <person name="Zhang J."/>
            <person name="Huang C."/>
        </authorList>
    </citation>
    <scope>NUCLEOTIDE SEQUENCE [LARGE SCALE GENOMIC DNA]</scope>
    <source>
        <strain evidence="1">CCMSSC00406</strain>
    </source>
</reference>
<evidence type="ECO:0000313" key="1">
    <source>
        <dbReference type="EMBL" id="KAG9224210.1"/>
    </source>
</evidence>
<dbReference type="EMBL" id="WQMT02000004">
    <property type="protein sequence ID" value="KAG9224210.1"/>
    <property type="molecule type" value="Genomic_DNA"/>
</dbReference>
<name>A0ACB7J1X5_PLECO</name>
<evidence type="ECO:0000313" key="2">
    <source>
        <dbReference type="Proteomes" id="UP000824881"/>
    </source>
</evidence>
<gene>
    <name evidence="1" type="ORF">CCMSSC00406_0004709</name>
</gene>
<sequence>MSLSEKGSDSVVEGYEKREHVDPEVNADPAFVRRTIRRVDFYLLPMLAILYSVSLTDRINISNAYIAGMAGELQLQIGSRYSLATLIFFVPFILLELPSNIVMRKVGAARWIGSITTLWGIVTIGMGFTKTWWELVICRALLGALESGFLPACTYIISTWYVRREIQKRMTGFYIVSVMISGFSSALAGGIAEMAGVGGLGGWQWIFILMGLVTVIAGLCAFVFVQDFPDKNKFLTAEQTEFVLSRIDKDRSDAEYDHWTIPKFWSYVMDIQLWGFTLMLASAFTTAYAFAFFLPIILVQGLGYSTLEAQLLNSPPSIFAAVFCFGLAWLSDKYALRAPLLIFQSIITIIGLTLTAFHTHNVVRYFGSFLGVAGSAGNIPAILGYMQNNVTGYTKRSFASALTIGGAGVGGIVASTVFRSKDAPGYRPGLWVAIGAQFVIILTTCALTVFYYYKNKAVREGRAPPIEGRPGFYHMY</sequence>
<protein>
    <submittedName>
        <fullName evidence="1">Uncharacterized protein</fullName>
    </submittedName>
</protein>
<dbReference type="Proteomes" id="UP000824881">
    <property type="component" value="Unassembled WGS sequence"/>
</dbReference>
<accession>A0ACB7J1X5</accession>
<proteinExistence type="predicted"/>
<comment type="caution">
    <text evidence="1">The sequence shown here is derived from an EMBL/GenBank/DDBJ whole genome shotgun (WGS) entry which is preliminary data.</text>
</comment>